<evidence type="ECO:0000256" key="4">
    <source>
        <dbReference type="ARBA" id="ARBA00032976"/>
    </source>
</evidence>
<dbReference type="PANTHER" id="PTHR47561">
    <property type="entry name" value="POLYSACCHARIDE DEACETYLASE FAMILY PROTEIN (AFU_ORTHOLOGUE AFUA_6G05030)"/>
    <property type="match status" value="1"/>
</dbReference>
<keyword evidence="7" id="KW-1185">Reference proteome</keyword>
<dbReference type="InterPro" id="IPR011330">
    <property type="entry name" value="Glyco_hydro/deAcase_b/a-brl"/>
</dbReference>
<comment type="similarity">
    <text evidence="2">Belongs to the polysaccharide deacetylase family.</text>
</comment>
<dbReference type="SUPFAM" id="SSF88713">
    <property type="entry name" value="Glycoside hydrolase/deacetylase"/>
    <property type="match status" value="1"/>
</dbReference>
<dbReference type="Proteomes" id="UP000660885">
    <property type="component" value="Unassembled WGS sequence"/>
</dbReference>
<evidence type="ECO:0000256" key="3">
    <source>
        <dbReference type="ARBA" id="ARBA00020071"/>
    </source>
</evidence>
<dbReference type="EMBL" id="JAETWB010000036">
    <property type="protein sequence ID" value="MBL6081778.1"/>
    <property type="molecule type" value="Genomic_DNA"/>
</dbReference>
<comment type="function">
    <text evidence="1">Is involved in generating a small heat-stable compound (Nod), an acylated oligomer of N-acetylglucosamine, that stimulates mitosis in various plant protoplasts.</text>
</comment>
<evidence type="ECO:0000313" key="6">
    <source>
        <dbReference type="EMBL" id="MBL6081778.1"/>
    </source>
</evidence>
<proteinExistence type="inferred from homology"/>
<sequence length="312" mass="35359">MPWKDRYTISNERSIQDAGIRWPEGKRCAVSITVDLSLASGGEGIRAAELSTPVARFAIEEGLDNLLGVLRRHGLRATFATPAVMVKVYGPKLKEILAEGHEIAAEALRHEDVSTLSREEEKARLDRTTAILAEAIGRPPAGWFMLSRQMDSFAGGTTSPNTIDLLIEAGYRYYGNGQADDVPHWWVADFASRRALLTMPYYYHFDDQYFCMFPTKGTGLENPDMLLRNWRTEFKAQYERGRHFHMTLHPQHMGWLHRLKMLDDFCGWMTGHAGLWNATAEACIAHWEATYPAEAHLDLEPSIWKDYPGSLS</sequence>
<evidence type="ECO:0000259" key="5">
    <source>
        <dbReference type="Pfam" id="PF01522"/>
    </source>
</evidence>
<protein>
    <recommendedName>
        <fullName evidence="3">Chitooligosaccharide deacetylase</fullName>
    </recommendedName>
    <alternativeName>
        <fullName evidence="4">Nodulation protein B</fullName>
    </alternativeName>
</protein>
<dbReference type="PANTHER" id="PTHR47561:SF1">
    <property type="entry name" value="POLYSACCHARIDE DEACETYLASE FAMILY PROTEIN (AFU_ORTHOLOGUE AFUA_6G05030)"/>
    <property type="match status" value="1"/>
</dbReference>
<comment type="caution">
    <text evidence="6">The sequence shown here is derived from an EMBL/GenBank/DDBJ whole genome shotgun (WGS) entry which is preliminary data.</text>
</comment>
<organism evidence="6 7">
    <name type="scientific">Belnapia arida</name>
    <dbReference type="NCBI Taxonomy" id="2804533"/>
    <lineage>
        <taxon>Bacteria</taxon>
        <taxon>Pseudomonadati</taxon>
        <taxon>Pseudomonadota</taxon>
        <taxon>Alphaproteobacteria</taxon>
        <taxon>Acetobacterales</taxon>
        <taxon>Roseomonadaceae</taxon>
        <taxon>Belnapia</taxon>
    </lineage>
</organism>
<dbReference type="Gene3D" id="3.20.20.370">
    <property type="entry name" value="Glycoside hydrolase/deacetylase"/>
    <property type="match status" value="1"/>
</dbReference>
<name>A0ABS1UAQ9_9PROT</name>
<evidence type="ECO:0000256" key="2">
    <source>
        <dbReference type="ARBA" id="ARBA00010973"/>
    </source>
</evidence>
<reference evidence="6 7" key="1">
    <citation type="submission" date="2021-01" db="EMBL/GenBank/DDBJ databases">
        <title>Belnapia mucosa sp. nov. and Belnapia arida sp. nov., isolated from the Tabernas Desert (Almeria, Spain).</title>
        <authorList>
            <person name="Molina-Menor E."/>
            <person name="Vidal-Verdu A."/>
            <person name="Calonge A."/>
            <person name="Satari L."/>
            <person name="Pereto J."/>
            <person name="Porcar M."/>
        </authorList>
    </citation>
    <scope>NUCLEOTIDE SEQUENCE [LARGE SCALE GENOMIC DNA]</scope>
    <source>
        <strain evidence="6 7">T18</strain>
    </source>
</reference>
<evidence type="ECO:0000313" key="7">
    <source>
        <dbReference type="Proteomes" id="UP000660885"/>
    </source>
</evidence>
<accession>A0ABS1UAQ9</accession>
<gene>
    <name evidence="6" type="ORF">JMJ56_27730</name>
</gene>
<feature type="domain" description="NodB homology" evidence="5">
    <location>
        <begin position="62"/>
        <end position="143"/>
    </location>
</feature>
<dbReference type="InterPro" id="IPR002509">
    <property type="entry name" value="NODB_dom"/>
</dbReference>
<evidence type="ECO:0000256" key="1">
    <source>
        <dbReference type="ARBA" id="ARBA00003236"/>
    </source>
</evidence>
<dbReference type="Pfam" id="PF01522">
    <property type="entry name" value="Polysacc_deac_1"/>
    <property type="match status" value="1"/>
</dbReference>
<dbReference type="RefSeq" id="WP_202834993.1">
    <property type="nucleotide sequence ID" value="NZ_JAETWB010000036.1"/>
</dbReference>